<keyword evidence="1" id="KW-1133">Transmembrane helix</keyword>
<protein>
    <recommendedName>
        <fullName evidence="2">Acyltransferase 3 domain-containing protein</fullName>
    </recommendedName>
</protein>
<feature type="transmembrane region" description="Helical" evidence="1">
    <location>
        <begin position="70"/>
        <end position="89"/>
    </location>
</feature>
<name>A0A2N8HC95_9BACT</name>
<evidence type="ECO:0000313" key="3">
    <source>
        <dbReference type="EMBL" id="PNC17512.1"/>
    </source>
</evidence>
<dbReference type="AlphaFoldDB" id="A0A2N8HC95"/>
<keyword evidence="1" id="KW-0812">Transmembrane</keyword>
<proteinExistence type="predicted"/>
<keyword evidence="1" id="KW-0472">Membrane</keyword>
<feature type="domain" description="Acyltransferase 3" evidence="2">
    <location>
        <begin position="46"/>
        <end position="344"/>
    </location>
</feature>
<feature type="transmembrane region" description="Helical" evidence="1">
    <location>
        <begin position="180"/>
        <end position="202"/>
    </location>
</feature>
<dbReference type="InterPro" id="IPR002656">
    <property type="entry name" value="Acyl_transf_3_dom"/>
</dbReference>
<comment type="caution">
    <text evidence="3">The sequence shown here is derived from an EMBL/GenBank/DDBJ whole genome shotgun (WGS) entry which is preliminary data.</text>
</comment>
<evidence type="ECO:0000256" key="1">
    <source>
        <dbReference type="SAM" id="Phobius"/>
    </source>
</evidence>
<evidence type="ECO:0000259" key="2">
    <source>
        <dbReference type="Pfam" id="PF01757"/>
    </source>
</evidence>
<dbReference type="Pfam" id="PF01757">
    <property type="entry name" value="Acyl_transf_3"/>
    <property type="match status" value="1"/>
</dbReference>
<accession>A0A2N8HC95</accession>
<evidence type="ECO:0000313" key="4">
    <source>
        <dbReference type="Proteomes" id="UP000236000"/>
    </source>
</evidence>
<dbReference type="EMBL" id="PJKA01000012">
    <property type="protein sequence ID" value="PNC17512.1"/>
    <property type="molecule type" value="Genomic_DNA"/>
</dbReference>
<feature type="transmembrane region" description="Helical" evidence="1">
    <location>
        <begin position="208"/>
        <end position="228"/>
    </location>
</feature>
<dbReference type="GO" id="GO:0016747">
    <property type="term" value="F:acyltransferase activity, transferring groups other than amino-acyl groups"/>
    <property type="evidence" value="ECO:0007669"/>
    <property type="project" value="InterPro"/>
</dbReference>
<feature type="transmembrane region" description="Helical" evidence="1">
    <location>
        <begin position="321"/>
        <end position="343"/>
    </location>
</feature>
<feature type="transmembrane region" description="Helical" evidence="1">
    <location>
        <begin position="156"/>
        <end position="173"/>
    </location>
</feature>
<feature type="transmembrane region" description="Helical" evidence="1">
    <location>
        <begin position="101"/>
        <end position="124"/>
    </location>
</feature>
<dbReference type="Proteomes" id="UP000236000">
    <property type="component" value="Unassembled WGS sequence"/>
</dbReference>
<feature type="transmembrane region" description="Helical" evidence="1">
    <location>
        <begin position="296"/>
        <end position="315"/>
    </location>
</feature>
<sequence>MQEPLLIFFAGMKMSMVEEYSPDTKPEKEQVSPSGGCSRNAPRECWLDLGRVVGLFFIVLFHASGNGAEFPLFFQRVPFLFMAAAYFVGRRKIFDWRHSPCRYVLFYLAWNGAAFLEAFFRHWIYLSLGHSSTWDWSSLPWKLTGVGTTFPYDGPLWFLKYVMALSLLSPLLFALGKRKLLIPATIAVLFSVVLFPELNALFSDPPRVPWADSLAFFMLGFCLSSLTLGEIKLFLKKTGYISLPVWAAIAWMNHCGVISTETLHTIPCWIPGILGLGSLCVLLTEKTFFLNIARACAPLFFFIYAIHCLILPYLMPLLSKILLEGITSAMVATVLIFAGAFFLHRWVVRHYPGWEYLIFAQKQKKPPIDGKEKERFAVGSLRSASMNEPRL</sequence>
<gene>
    <name evidence="3" type="ORF">CXU22_07065</name>
</gene>
<reference evidence="3 4" key="1">
    <citation type="journal article" date="2017" name="BMC Genomics">
        <title>Genome sequencing of 39 Akkermansia muciniphila isolates reveals its population structure, genomic and functional diverisity, and global distribution in mammalian gut microbiotas.</title>
        <authorList>
            <person name="Guo X."/>
            <person name="Li S."/>
            <person name="Zhang J."/>
            <person name="Wu F."/>
            <person name="Li X."/>
            <person name="Wu D."/>
            <person name="Zhang M."/>
            <person name="Ou Z."/>
            <person name="Jie Z."/>
            <person name="Yan Q."/>
            <person name="Li P."/>
            <person name="Yi J."/>
            <person name="Peng Y."/>
        </authorList>
    </citation>
    <scope>NUCLEOTIDE SEQUENCE [LARGE SCALE GENOMIC DNA]</scope>
    <source>
        <strain evidence="3 4">GP24</strain>
    </source>
</reference>
<organism evidence="3 4">
    <name type="scientific">Akkermansia muciniphila</name>
    <dbReference type="NCBI Taxonomy" id="239935"/>
    <lineage>
        <taxon>Bacteria</taxon>
        <taxon>Pseudomonadati</taxon>
        <taxon>Verrucomicrobiota</taxon>
        <taxon>Verrucomicrobiia</taxon>
        <taxon>Verrucomicrobiales</taxon>
        <taxon>Akkermansiaceae</taxon>
        <taxon>Akkermansia</taxon>
    </lineage>
</organism>